<dbReference type="AlphaFoldDB" id="A0ABD2P679"/>
<dbReference type="InterPro" id="IPR004302">
    <property type="entry name" value="Cellulose/chitin-bd_N"/>
</dbReference>
<feature type="domain" description="Chitin-binding type-4" evidence="2">
    <location>
        <begin position="22"/>
        <end position="212"/>
    </location>
</feature>
<evidence type="ECO:0000259" key="2">
    <source>
        <dbReference type="Pfam" id="PF03067"/>
    </source>
</evidence>
<dbReference type="Pfam" id="PF03067">
    <property type="entry name" value="LPMO_10"/>
    <property type="match status" value="1"/>
</dbReference>
<name>A0ABD2P679_9CUCU</name>
<keyword evidence="1" id="KW-0732">Signal</keyword>
<organism evidence="3 4">
    <name type="scientific">Cryptolaemus montrouzieri</name>
    <dbReference type="NCBI Taxonomy" id="559131"/>
    <lineage>
        <taxon>Eukaryota</taxon>
        <taxon>Metazoa</taxon>
        <taxon>Ecdysozoa</taxon>
        <taxon>Arthropoda</taxon>
        <taxon>Hexapoda</taxon>
        <taxon>Insecta</taxon>
        <taxon>Pterygota</taxon>
        <taxon>Neoptera</taxon>
        <taxon>Endopterygota</taxon>
        <taxon>Coleoptera</taxon>
        <taxon>Polyphaga</taxon>
        <taxon>Cucujiformia</taxon>
        <taxon>Coccinelloidea</taxon>
        <taxon>Coccinellidae</taxon>
        <taxon>Scymninae</taxon>
        <taxon>Scymnini</taxon>
        <taxon>Cryptolaemus</taxon>
    </lineage>
</organism>
<proteinExistence type="predicted"/>
<dbReference type="EMBL" id="JABFTP020000185">
    <property type="protein sequence ID" value="KAL3286483.1"/>
    <property type="molecule type" value="Genomic_DNA"/>
</dbReference>
<gene>
    <name evidence="3" type="ORF">HHI36_000989</name>
</gene>
<feature type="chain" id="PRO_5044819573" description="Chitin-binding type-4 domain-containing protein" evidence="1">
    <location>
        <begin position="22"/>
        <end position="215"/>
    </location>
</feature>
<dbReference type="Proteomes" id="UP001516400">
    <property type="component" value="Unassembled WGS sequence"/>
</dbReference>
<evidence type="ECO:0000313" key="3">
    <source>
        <dbReference type="EMBL" id="KAL3286483.1"/>
    </source>
</evidence>
<evidence type="ECO:0000313" key="4">
    <source>
        <dbReference type="Proteomes" id="UP001516400"/>
    </source>
</evidence>
<sequence length="215" mass="24049">MFKSSNIVFLMLAIVVKKISNHGMMLEPPNRSSLWQFYPVDNVRVVPNYSHNQLFCGGFAVQWGTFGGKCGVCGDPFDAPHPQENENTGLYGKFGPVRNYSPGSVINIKIQLTFSHKGKFKYSLCVLHDASRPESGEGCFQDLRLADGRPHYEVGPQATTYYNSVKLPDGLRCNRCVLRWEYTAGNNWGTCPDGSQRLGCGPQETFRNCADIRIQ</sequence>
<keyword evidence="4" id="KW-1185">Reference proteome</keyword>
<evidence type="ECO:0000256" key="1">
    <source>
        <dbReference type="SAM" id="SignalP"/>
    </source>
</evidence>
<protein>
    <recommendedName>
        <fullName evidence="2">Chitin-binding type-4 domain-containing protein</fullName>
    </recommendedName>
</protein>
<accession>A0ABD2P679</accession>
<reference evidence="3 4" key="1">
    <citation type="journal article" date="2021" name="BMC Biol.">
        <title>Horizontally acquired antibacterial genes associated with adaptive radiation of ladybird beetles.</title>
        <authorList>
            <person name="Li H.S."/>
            <person name="Tang X.F."/>
            <person name="Huang Y.H."/>
            <person name="Xu Z.Y."/>
            <person name="Chen M.L."/>
            <person name="Du X.Y."/>
            <person name="Qiu B.Y."/>
            <person name="Chen P.T."/>
            <person name="Zhang W."/>
            <person name="Slipinski A."/>
            <person name="Escalona H.E."/>
            <person name="Waterhouse R.M."/>
            <person name="Zwick A."/>
            <person name="Pang H."/>
        </authorList>
    </citation>
    <scope>NUCLEOTIDE SEQUENCE [LARGE SCALE GENOMIC DNA]</scope>
    <source>
        <strain evidence="3">SYSU2018</strain>
    </source>
</reference>
<comment type="caution">
    <text evidence="3">The sequence shown here is derived from an EMBL/GenBank/DDBJ whole genome shotgun (WGS) entry which is preliminary data.</text>
</comment>
<feature type="signal peptide" evidence="1">
    <location>
        <begin position="1"/>
        <end position="21"/>
    </location>
</feature>